<comment type="similarity">
    <text evidence="4">Belongs to the PEP-utilizing enzyme family.</text>
</comment>
<dbReference type="EMBL" id="BARS01025683">
    <property type="protein sequence ID" value="GAG06936.1"/>
    <property type="molecule type" value="Genomic_DNA"/>
</dbReference>
<comment type="pathway">
    <text evidence="3">Carbohydrate biosynthesis; gluconeogenesis.</text>
</comment>
<evidence type="ECO:0000259" key="14">
    <source>
        <dbReference type="Pfam" id="PF01326"/>
    </source>
</evidence>
<dbReference type="GO" id="GO:0006094">
    <property type="term" value="P:gluconeogenesis"/>
    <property type="evidence" value="ECO:0007669"/>
    <property type="project" value="UniProtKB-UniPathway"/>
</dbReference>
<gene>
    <name evidence="15" type="ORF">S01H1_40550</name>
</gene>
<keyword evidence="8" id="KW-0547">Nucleotide-binding</keyword>
<dbReference type="GO" id="GO:0008986">
    <property type="term" value="F:pyruvate, water dikinase activity"/>
    <property type="evidence" value="ECO:0007669"/>
    <property type="project" value="UniProtKB-EC"/>
</dbReference>
<dbReference type="FunFam" id="3.30.1490.20:FF:000010">
    <property type="entry name" value="Phosphoenolpyruvate synthase"/>
    <property type="match status" value="1"/>
</dbReference>
<dbReference type="PANTHER" id="PTHR43030:SF1">
    <property type="entry name" value="PHOSPHOENOLPYRUVATE SYNTHASE"/>
    <property type="match status" value="1"/>
</dbReference>
<keyword evidence="7" id="KW-0479">Metal-binding</keyword>
<evidence type="ECO:0000256" key="5">
    <source>
        <dbReference type="ARBA" id="ARBA00011996"/>
    </source>
</evidence>
<dbReference type="Gene3D" id="3.30.1490.20">
    <property type="entry name" value="ATP-grasp fold, A domain"/>
    <property type="match status" value="1"/>
</dbReference>
<keyword evidence="11" id="KW-0460">Magnesium</keyword>
<dbReference type="PANTHER" id="PTHR43030">
    <property type="entry name" value="PHOSPHOENOLPYRUVATE SYNTHASE"/>
    <property type="match status" value="1"/>
</dbReference>
<evidence type="ECO:0000256" key="8">
    <source>
        <dbReference type="ARBA" id="ARBA00022741"/>
    </source>
</evidence>
<evidence type="ECO:0000313" key="15">
    <source>
        <dbReference type="EMBL" id="GAG06936.1"/>
    </source>
</evidence>
<evidence type="ECO:0000256" key="10">
    <source>
        <dbReference type="ARBA" id="ARBA00022840"/>
    </source>
</evidence>
<evidence type="ECO:0000256" key="6">
    <source>
        <dbReference type="ARBA" id="ARBA00022679"/>
    </source>
</evidence>
<dbReference type="GO" id="GO:0046872">
    <property type="term" value="F:metal ion binding"/>
    <property type="evidence" value="ECO:0007669"/>
    <property type="project" value="UniProtKB-KW"/>
</dbReference>
<dbReference type="SUPFAM" id="SSF56059">
    <property type="entry name" value="Glutathione synthetase ATP-binding domain-like"/>
    <property type="match status" value="1"/>
</dbReference>
<name>X0W2G5_9ZZZZ</name>
<evidence type="ECO:0000256" key="13">
    <source>
        <dbReference type="ARBA" id="ARBA00047700"/>
    </source>
</evidence>
<dbReference type="AlphaFoldDB" id="X0W2G5"/>
<feature type="non-terminal residue" evidence="15">
    <location>
        <position position="204"/>
    </location>
</feature>
<comment type="catalytic activity">
    <reaction evidence="13">
        <text>pyruvate + ATP + H2O = phosphoenolpyruvate + AMP + phosphate + 2 H(+)</text>
        <dbReference type="Rhea" id="RHEA:11364"/>
        <dbReference type="ChEBI" id="CHEBI:15361"/>
        <dbReference type="ChEBI" id="CHEBI:15377"/>
        <dbReference type="ChEBI" id="CHEBI:15378"/>
        <dbReference type="ChEBI" id="CHEBI:30616"/>
        <dbReference type="ChEBI" id="CHEBI:43474"/>
        <dbReference type="ChEBI" id="CHEBI:58702"/>
        <dbReference type="ChEBI" id="CHEBI:456215"/>
        <dbReference type="EC" id="2.7.9.2"/>
    </reaction>
</comment>
<dbReference type="InterPro" id="IPR006319">
    <property type="entry name" value="PEP_synth"/>
</dbReference>
<organism evidence="15">
    <name type="scientific">marine sediment metagenome</name>
    <dbReference type="NCBI Taxonomy" id="412755"/>
    <lineage>
        <taxon>unclassified sequences</taxon>
        <taxon>metagenomes</taxon>
        <taxon>ecological metagenomes</taxon>
    </lineage>
</organism>
<evidence type="ECO:0000256" key="11">
    <source>
        <dbReference type="ARBA" id="ARBA00022842"/>
    </source>
</evidence>
<evidence type="ECO:0000256" key="9">
    <source>
        <dbReference type="ARBA" id="ARBA00022777"/>
    </source>
</evidence>
<feature type="domain" description="Pyruvate phosphate dikinase AMP/ATP-binding" evidence="14">
    <location>
        <begin position="20"/>
        <end position="204"/>
    </location>
</feature>
<evidence type="ECO:0000256" key="12">
    <source>
        <dbReference type="ARBA" id="ARBA00033470"/>
    </source>
</evidence>
<dbReference type="UniPathway" id="UPA00138"/>
<dbReference type="InterPro" id="IPR013815">
    <property type="entry name" value="ATP_grasp_subdomain_1"/>
</dbReference>
<evidence type="ECO:0000256" key="7">
    <source>
        <dbReference type="ARBA" id="ARBA00022723"/>
    </source>
</evidence>
<evidence type="ECO:0000256" key="2">
    <source>
        <dbReference type="ARBA" id="ARBA00002988"/>
    </source>
</evidence>
<keyword evidence="6" id="KW-0808">Transferase</keyword>
<keyword evidence="9" id="KW-0418">Kinase</keyword>
<dbReference type="EC" id="2.7.9.2" evidence="5"/>
<accession>X0W2G5</accession>
<dbReference type="InterPro" id="IPR002192">
    <property type="entry name" value="PPDK_AMP/ATP-bd"/>
</dbReference>
<protein>
    <recommendedName>
        <fullName evidence="5">pyruvate, water dikinase</fullName>
        <ecNumber evidence="5">2.7.9.2</ecNumber>
    </recommendedName>
    <alternativeName>
        <fullName evidence="12">Pyruvate, water dikinase</fullName>
    </alternativeName>
</protein>
<sequence length="204" mass="22372">MSRNRKLVVWFEEISLGDIPLVGGKNASLGEMIRELASMGVEVPGGFAITVEAYKYLVEDAGIDAKIKDILLGLNTSDMANLQEKGRKVRELIRSARFPQDLRDEIVTAYKKMSERYGCEVDVAVRSSATAEDLPGASFAGLQQTFLNIVGEEELLRACSNCFASLFTNRSISYRADKGFDHFDVCLSIGVQKMVRSDSACAGV</sequence>
<keyword evidence="10" id="KW-0067">ATP-binding</keyword>
<dbReference type="Pfam" id="PF01326">
    <property type="entry name" value="PPDK_N"/>
    <property type="match status" value="1"/>
</dbReference>
<evidence type="ECO:0000256" key="1">
    <source>
        <dbReference type="ARBA" id="ARBA00001946"/>
    </source>
</evidence>
<comment type="function">
    <text evidence="2">Catalyzes the phosphorylation of pyruvate to phosphoenolpyruvate.</text>
</comment>
<comment type="caution">
    <text evidence="15">The sequence shown here is derived from an EMBL/GenBank/DDBJ whole genome shotgun (WGS) entry which is preliminary data.</text>
</comment>
<evidence type="ECO:0000256" key="3">
    <source>
        <dbReference type="ARBA" id="ARBA00004742"/>
    </source>
</evidence>
<comment type="cofactor">
    <cofactor evidence="1">
        <name>Mg(2+)</name>
        <dbReference type="ChEBI" id="CHEBI:18420"/>
    </cofactor>
</comment>
<proteinExistence type="inferred from homology"/>
<evidence type="ECO:0000256" key="4">
    <source>
        <dbReference type="ARBA" id="ARBA00007837"/>
    </source>
</evidence>
<reference evidence="15" key="1">
    <citation type="journal article" date="2014" name="Front. Microbiol.">
        <title>High frequency of phylogenetically diverse reductive dehalogenase-homologous genes in deep subseafloor sedimentary metagenomes.</title>
        <authorList>
            <person name="Kawai M."/>
            <person name="Futagami T."/>
            <person name="Toyoda A."/>
            <person name="Takaki Y."/>
            <person name="Nishi S."/>
            <person name="Hori S."/>
            <person name="Arai W."/>
            <person name="Tsubouchi T."/>
            <person name="Morono Y."/>
            <person name="Uchiyama I."/>
            <person name="Ito T."/>
            <person name="Fujiyama A."/>
            <person name="Inagaki F."/>
            <person name="Takami H."/>
        </authorList>
    </citation>
    <scope>NUCLEOTIDE SEQUENCE</scope>
    <source>
        <strain evidence="15">Expedition CK06-06</strain>
    </source>
</reference>
<dbReference type="GO" id="GO:0005524">
    <property type="term" value="F:ATP binding"/>
    <property type="evidence" value="ECO:0007669"/>
    <property type="project" value="UniProtKB-KW"/>
</dbReference>